<dbReference type="EMBL" id="LT614807">
    <property type="protein sequence ID" value="SCN45847.1"/>
    <property type="molecule type" value="Genomic_DNA"/>
</dbReference>
<dbReference type="GeneID" id="65109302"/>
<dbReference type="KEGG" id="vg:65109302"/>
<dbReference type="Pfam" id="PF05488">
    <property type="entry name" value="PAAR_motif"/>
    <property type="match status" value="1"/>
</dbReference>
<dbReference type="InterPro" id="IPR008727">
    <property type="entry name" value="PAAR_motif"/>
</dbReference>
<dbReference type="CDD" id="cd14737">
    <property type="entry name" value="PAAR_1"/>
    <property type="match status" value="1"/>
</dbReference>
<dbReference type="Gene3D" id="2.60.200.60">
    <property type="match status" value="1"/>
</dbReference>
<accession>A0A1D3RL80</accession>
<sequence>MAGLSYDKALTAGHSAYPPTQVNATQGKVFVGGIAVLVDGDQITPHTKTVKPYDTHGGSVQPRTSKVFVTGKKAVQMADPISCGDTVAESSNKVFIHG</sequence>
<name>A0A1D3RL80_9CAUD</name>
<proteinExistence type="predicted"/>
<evidence type="ECO:0008006" key="3">
    <source>
        <dbReference type="Google" id="ProtNLM"/>
    </source>
</evidence>
<dbReference type="RefSeq" id="YP_010091769.1">
    <property type="nucleotide sequence ID" value="NC_055726.1"/>
</dbReference>
<evidence type="ECO:0000313" key="2">
    <source>
        <dbReference type="Proteomes" id="UP000279601"/>
    </source>
</evidence>
<evidence type="ECO:0000313" key="1">
    <source>
        <dbReference type="EMBL" id="SCN45847.1"/>
    </source>
</evidence>
<reference evidence="2" key="1">
    <citation type="submission" date="2016-09" db="EMBL/GenBank/DDBJ databases">
        <authorList>
            <person name="Kajsik M."/>
        </authorList>
    </citation>
    <scope>NUCLEOTIDE SEQUENCE [LARGE SCALE GENOMIC DNA]</scope>
</reference>
<dbReference type="Proteomes" id="UP000279601">
    <property type="component" value="Segment"/>
</dbReference>
<organism evidence="1 2">
    <name type="scientific">Cronobacter phage Pet-CM3-4</name>
    <dbReference type="NCBI Taxonomy" id="1892569"/>
    <lineage>
        <taxon>Viruses</taxon>
        <taxon>Duplodnaviria</taxon>
        <taxon>Heunggongvirae</taxon>
        <taxon>Uroviricota</taxon>
        <taxon>Caudoviricetes</taxon>
        <taxon>Pantevenvirales</taxon>
        <taxon>Straboviridae</taxon>
        <taxon>Tevenvirinae</taxon>
        <taxon>Karamvirus</taxon>
        <taxon>Karamvirus petcm34</taxon>
    </lineage>
</organism>
<keyword evidence="2" id="KW-1185">Reference proteome</keyword>
<protein>
    <recommendedName>
        <fullName evidence="3">Phospholipase</fullName>
    </recommendedName>
</protein>